<dbReference type="HOGENOM" id="CLU_007966_0_0_1"/>
<dbReference type="STRING" id="535722.E4V4W9"/>
<dbReference type="eggNOG" id="ENOG502SNST">
    <property type="taxonomic scope" value="Eukaryota"/>
</dbReference>
<dbReference type="OrthoDB" id="1577640at2759"/>
<dbReference type="OMA" id="CYCSSSG"/>
<dbReference type="AlphaFoldDB" id="E4V4W9"/>
<gene>
    <name evidence="1" type="ORF">MGYG_08048</name>
</gene>
<dbReference type="Proteomes" id="UP000002669">
    <property type="component" value="Unassembled WGS sequence"/>
</dbReference>
<reference evidence="2" key="1">
    <citation type="journal article" date="2012" name="MBio">
        <title>Comparative genome analysis of Trichophyton rubrum and related dermatophytes reveals candidate genes involved in infection.</title>
        <authorList>
            <person name="Martinez D.A."/>
            <person name="Oliver B.G."/>
            <person name="Graeser Y."/>
            <person name="Goldberg J.M."/>
            <person name="Li W."/>
            <person name="Martinez-Rossi N.M."/>
            <person name="Monod M."/>
            <person name="Shelest E."/>
            <person name="Barton R.C."/>
            <person name="Birch E."/>
            <person name="Brakhage A.A."/>
            <person name="Chen Z."/>
            <person name="Gurr S.J."/>
            <person name="Heiman D."/>
            <person name="Heitman J."/>
            <person name="Kosti I."/>
            <person name="Rossi A."/>
            <person name="Saif S."/>
            <person name="Samalova M."/>
            <person name="Saunders C.W."/>
            <person name="Shea T."/>
            <person name="Summerbell R.C."/>
            <person name="Xu J."/>
            <person name="Young S."/>
            <person name="Zeng Q."/>
            <person name="Birren B.W."/>
            <person name="Cuomo C.A."/>
            <person name="White T.C."/>
        </authorList>
    </citation>
    <scope>NUCLEOTIDE SEQUENCE [LARGE SCALE GENOMIC DNA]</scope>
    <source>
        <strain evidence="2">ATCC MYA-4604 / CBS 118893</strain>
    </source>
</reference>
<accession>E4V4W9</accession>
<dbReference type="RefSeq" id="XP_003169878.1">
    <property type="nucleotide sequence ID" value="XM_003169830.1"/>
</dbReference>
<dbReference type="EMBL" id="DS989829">
    <property type="protein sequence ID" value="EFR05043.1"/>
    <property type="molecule type" value="Genomic_DNA"/>
</dbReference>
<evidence type="ECO:0000313" key="1">
    <source>
        <dbReference type="EMBL" id="EFR05043.1"/>
    </source>
</evidence>
<protein>
    <recommendedName>
        <fullName evidence="3">Fungal N-terminal domain-containing protein</fullName>
    </recommendedName>
</protein>
<keyword evidence="2" id="KW-1185">Reference proteome</keyword>
<evidence type="ECO:0008006" key="3">
    <source>
        <dbReference type="Google" id="ProtNLM"/>
    </source>
</evidence>
<dbReference type="VEuPathDB" id="FungiDB:MGYG_08048"/>
<sequence>MDPVTALGIAAAAVQFAAVAVKGIKGGIGLLMRLDKTPGELKDLLDDVKQSIDRAAQWDTLRLTRQLSNEQADALRGAANDAEQAMKDLQATLNSIFPDQNGRAPSVTRRIWRSIISVKKEYEIKAKLERIKRLNDAVTHQLQLCIVDMEMQHREVSDRTLTAAERTCLHVDQLNSRLEPTMDQLANLQQQTCIEVTTQKTLAISIQNSMNSNSEELRAIKAMLSQFILSQSRLPGSEQTVIEQPPEGDLTRQIGREEQRPIPPSPASQVPMEVPVYRENAVYIFSPLPRPCKCRTRLLRSTNRGTWIFFGYEESRTHENSCPLSGSAKHVRIARWGFKFQNKIVELAFGVTIQGWNIHLSPSLKTVVTVRRSESAIFRLFDELPGRCGIELADSFYIAMATISPSYSAIKGVDVEIIRRELKRVYQYLIKPTGSGVCSLTDRDENDRTLFHEIISLVISVAAIYADLSDEIDSLLQLGEYLDVDHNAFANAIERRSDGVGAPSPSLFHFGRDSIANLARTCVSNCCHLQGDYSYLRRLFSFYAPSLENPISELFTQYHRSNEHTKTSIIDALRRDPWALAYLFTGDLALAVLSRNLERLKEVLVTADLDADAFSFLQVNVLDLAIGWPEGLRLLSTVWTHGIARTIALALYLENEESLKTLLSFPVALFMDSDETLFVINTMISSNTRSVLIEELRRRRDELADVARNCLSVADQAYFGLRERKVLDTNAYPVYNLLTDGSNPVPSHLNPGTNVSVYNIIATLHDHLDSKSTSLMVFECLYELFLVGFLDTDETNMVEFSLSPLETIYNTPTTKNFHILVNLSIWFLRMGASPALIGERNILLGIAQKFHCRTLDSDSELIQLKILTQYATSLFSPLESDQCTCYCSSSGCLPLHHLNRESNECIYHKSQHIFSWVQLCGLREDEARLYLEEAVRAELFNALGMGHTCCIALFMSDSEKREIRDEDLEMQSQLELLMTAYRRSRSSPLPPGRYGWVVECNSRCPKCLSSEKMGAEHTLPDFWNWWWYKVAQILPDVGASLVDQSTDDEGVDDTHVVGLEEGEYEDMNFTEVIRRHFAEYLDPGHWSPDQLCTTNSDSEAMQQTKEFVPRKRTDLLMEVLGPYEAKLSDEQRLFIENFANSDRNASKSAGEGTDNE</sequence>
<proteinExistence type="predicted"/>
<evidence type="ECO:0000313" key="2">
    <source>
        <dbReference type="Proteomes" id="UP000002669"/>
    </source>
</evidence>
<name>E4V4W9_ARTGP</name>
<organism evidence="2">
    <name type="scientific">Arthroderma gypseum (strain ATCC MYA-4604 / CBS 118893)</name>
    <name type="common">Microsporum gypseum</name>
    <dbReference type="NCBI Taxonomy" id="535722"/>
    <lineage>
        <taxon>Eukaryota</taxon>
        <taxon>Fungi</taxon>
        <taxon>Dikarya</taxon>
        <taxon>Ascomycota</taxon>
        <taxon>Pezizomycotina</taxon>
        <taxon>Eurotiomycetes</taxon>
        <taxon>Eurotiomycetidae</taxon>
        <taxon>Onygenales</taxon>
        <taxon>Arthrodermataceae</taxon>
        <taxon>Nannizzia</taxon>
    </lineage>
</organism>
<dbReference type="GeneID" id="10025111"/>
<dbReference type="InParanoid" id="E4V4W9"/>